<protein>
    <recommendedName>
        <fullName evidence="3">Tetratricopeptide repeat</fullName>
    </recommendedName>
</protein>
<dbReference type="Proteomes" id="UP000050421">
    <property type="component" value="Unassembled WGS sequence"/>
</dbReference>
<dbReference type="SUPFAM" id="SSF48452">
    <property type="entry name" value="TPR-like"/>
    <property type="match status" value="1"/>
</dbReference>
<accession>A0A0N8KFT8</accession>
<sequence length="241" mass="27444">MKTNSKIFATILMITLMAMGYPQELRKMNYRAYLEANKEQWKQNVAMAMLEAQKNPSSEAEWQWALTEYGLLNASMADEDEDLFDAYSESLEKRLDELKKSGPHQAEAKALLSGLYGFQIAFSPFKGMKLGGKSSKLLEQAMEEAPESPIVLKLYASNKYFTPSMWGGDVEEARRAFEKSNANFEKQGIEDNWMYLDNLAWLGLIHQENGQKEAAKAVWEKALAQEPNFYWVKEGLLPGLD</sequence>
<comment type="caution">
    <text evidence="1">The sequence shown here is derived from an EMBL/GenBank/DDBJ whole genome shotgun (WGS) entry which is preliminary data.</text>
</comment>
<organism evidence="1 2">
    <name type="scientific">Algoriphagus marincola HL-49</name>
    <dbReference type="NCBI Taxonomy" id="1305737"/>
    <lineage>
        <taxon>Bacteria</taxon>
        <taxon>Pseudomonadati</taxon>
        <taxon>Bacteroidota</taxon>
        <taxon>Cytophagia</taxon>
        <taxon>Cytophagales</taxon>
        <taxon>Cyclobacteriaceae</taxon>
        <taxon>Algoriphagus</taxon>
    </lineage>
</organism>
<name>A0A0N8KFT8_9BACT</name>
<evidence type="ECO:0000313" key="1">
    <source>
        <dbReference type="EMBL" id="KPQ15058.1"/>
    </source>
</evidence>
<dbReference type="PATRIC" id="fig|1305737.6.peg.2561"/>
<dbReference type="eggNOG" id="COG3063">
    <property type="taxonomic scope" value="Bacteria"/>
</dbReference>
<evidence type="ECO:0008006" key="3">
    <source>
        <dbReference type="Google" id="ProtNLM"/>
    </source>
</evidence>
<gene>
    <name evidence="1" type="ORF">HLUCCX10_09705</name>
</gene>
<dbReference type="Gene3D" id="1.25.40.10">
    <property type="entry name" value="Tetratricopeptide repeat domain"/>
    <property type="match status" value="1"/>
</dbReference>
<dbReference type="InterPro" id="IPR011990">
    <property type="entry name" value="TPR-like_helical_dom_sf"/>
</dbReference>
<evidence type="ECO:0000313" key="2">
    <source>
        <dbReference type="Proteomes" id="UP000050421"/>
    </source>
</evidence>
<proteinExistence type="predicted"/>
<dbReference type="AlphaFoldDB" id="A0A0N8KFT8"/>
<dbReference type="EMBL" id="LJXT01000056">
    <property type="protein sequence ID" value="KPQ15058.1"/>
    <property type="molecule type" value="Genomic_DNA"/>
</dbReference>
<reference evidence="1 2" key="1">
    <citation type="submission" date="2015-09" db="EMBL/GenBank/DDBJ databases">
        <title>Identification and resolution of microdiversity through metagenomic sequencing of parallel consortia.</title>
        <authorList>
            <person name="Nelson W.C."/>
            <person name="Romine M.F."/>
            <person name="Lindemann S.R."/>
        </authorList>
    </citation>
    <scope>NUCLEOTIDE SEQUENCE [LARGE SCALE GENOMIC DNA]</scope>
    <source>
        <strain evidence="1">HL-49</strain>
    </source>
</reference>
<dbReference type="STRING" id="1305737.GCA_000526355_02726"/>
<dbReference type="OrthoDB" id="1494029at2"/>